<sequence length="467" mass="51198">MDTVMLARIQFGLTVTFHIIFPTMSIGLATFLAIVEGLWLKTRDPLYLKIYRFWLIIFSLGFGVGVVSGIVLSFEFGTNFSGFARLAGPVIGPLIALEVLTAFFLEAGFLGIMLFGMTRVGPKLHFFATTMVAVGTTISASWILAANSWMHTPDGVTFDATAHAFHVVDRWRVIFNPSYLVRLPHMLLAAYLSASFFIAGVGACYLLRRTHVAFAKRTLSMGLGFASIAIALQLPLGDSVGFRMFDYQPAKFQAMEGYWQPTKSAPYLLFITPHQQQTRNGTQVGIPYLGSLIVTRSIHGTVPGLSATPAANRPPMAPVFYAFRVMFLLGLLMFAIASISLWLRFRGTLFSTRWFLQVVRTMMPVGFIATIAGWYTSEIGRQPWVVYGYLRTADAVSRVPAPHILFSTVLFAVTYALFLAAFVGITARVIRRGPDAAAHASPYAASLKPVLMPDAAAAADTRAGEKS</sequence>
<dbReference type="GO" id="GO:0070069">
    <property type="term" value="C:cytochrome complex"/>
    <property type="evidence" value="ECO:0007669"/>
    <property type="project" value="UniProtKB-UniRule"/>
</dbReference>
<dbReference type="GO" id="GO:0020037">
    <property type="term" value="F:heme binding"/>
    <property type="evidence" value="ECO:0007669"/>
    <property type="project" value="TreeGrafter"/>
</dbReference>
<keyword evidence="9 12" id="KW-1133">Transmembrane helix</keyword>
<feature type="transmembrane region" description="Helical" evidence="12">
    <location>
        <begin position="15"/>
        <end position="39"/>
    </location>
</feature>
<feature type="transmembrane region" description="Helical" evidence="12">
    <location>
        <begin position="186"/>
        <end position="207"/>
    </location>
</feature>
<dbReference type="KEGG" id="bct:GEM_4957"/>
<dbReference type="GO" id="GO:0046872">
    <property type="term" value="F:metal ion binding"/>
    <property type="evidence" value="ECO:0007669"/>
    <property type="project" value="UniProtKB-UniRule"/>
</dbReference>
<feature type="transmembrane region" description="Helical" evidence="12">
    <location>
        <begin position="355"/>
        <end position="375"/>
    </location>
</feature>
<evidence type="ECO:0000256" key="12">
    <source>
        <dbReference type="PIRNR" id="PIRNR006446"/>
    </source>
</evidence>
<evidence type="ECO:0000256" key="8">
    <source>
        <dbReference type="ARBA" id="ARBA00022982"/>
    </source>
</evidence>
<keyword evidence="7 12" id="KW-0479">Metal-binding</keyword>
<comment type="similarity">
    <text evidence="2 12">Belongs to the cytochrome ubiquinol oxidase subunit 1 family.</text>
</comment>
<keyword evidence="8 12" id="KW-0249">Electron transport</keyword>
<comment type="subcellular location">
    <subcellularLocation>
        <location evidence="12">Cell inner membrane</location>
    </subcellularLocation>
    <subcellularLocation>
        <location evidence="1">Cell membrane</location>
        <topology evidence="1">Multi-pass membrane protein</topology>
    </subcellularLocation>
</comment>
<keyword evidence="11 12" id="KW-0472">Membrane</keyword>
<keyword evidence="3 12" id="KW-0813">Transport</keyword>
<name>A0A9W3K5A4_BURCE</name>
<dbReference type="GO" id="GO:0009055">
    <property type="term" value="F:electron transfer activity"/>
    <property type="evidence" value="ECO:0007669"/>
    <property type="project" value="UniProtKB-UniRule"/>
</dbReference>
<keyword evidence="4 12" id="KW-1003">Cell membrane</keyword>
<proteinExistence type="inferred from homology"/>
<evidence type="ECO:0000313" key="14">
    <source>
        <dbReference type="Proteomes" id="UP000032866"/>
    </source>
</evidence>
<evidence type="ECO:0000256" key="5">
    <source>
        <dbReference type="ARBA" id="ARBA00022617"/>
    </source>
</evidence>
<dbReference type="GO" id="GO:0019646">
    <property type="term" value="P:aerobic electron transport chain"/>
    <property type="evidence" value="ECO:0007669"/>
    <property type="project" value="InterPro"/>
</dbReference>
<dbReference type="PIRSF" id="PIRSF006446">
    <property type="entry name" value="Cyt_quinol_oxidase_1"/>
    <property type="match status" value="1"/>
</dbReference>
<dbReference type="InterPro" id="IPR002585">
    <property type="entry name" value="Cyt-d_ubiquinol_oxidase_su_1"/>
</dbReference>
<gene>
    <name evidence="13" type="ORF">GEM_4957</name>
</gene>
<accession>A0A9W3K5A4</accession>
<evidence type="ECO:0000256" key="3">
    <source>
        <dbReference type="ARBA" id="ARBA00022448"/>
    </source>
</evidence>
<evidence type="ECO:0000256" key="7">
    <source>
        <dbReference type="ARBA" id="ARBA00022723"/>
    </source>
</evidence>
<dbReference type="Pfam" id="PF01654">
    <property type="entry name" value="Cyt_bd_oxida_I"/>
    <property type="match status" value="1"/>
</dbReference>
<reference evidence="13 14" key="1">
    <citation type="journal article" date="2012" name="J. Bacteriol.">
        <title>Complete Genome Sequence of Burkholderia sp. Strain GG4, a Betaproteobacterium That Reduces 3-Oxo-N-Acylhomoserine Lactones and Produces Different N-Acylhomoserine Lactones.</title>
        <authorList>
            <person name="Hong K.W."/>
            <person name="Koh C.L."/>
            <person name="Sam C.K."/>
            <person name="Yin W.F."/>
            <person name="Chan K.G."/>
        </authorList>
    </citation>
    <scope>NUCLEOTIDE SEQUENCE [LARGE SCALE GENOMIC DNA]</scope>
    <source>
        <strain evidence="13 14">GG4</strain>
    </source>
</reference>
<feature type="transmembrane region" description="Helical" evidence="12">
    <location>
        <begin position="51"/>
        <end position="74"/>
    </location>
</feature>
<dbReference type="GO" id="GO:0005886">
    <property type="term" value="C:plasma membrane"/>
    <property type="evidence" value="ECO:0007669"/>
    <property type="project" value="UniProtKB-SubCell"/>
</dbReference>
<evidence type="ECO:0000256" key="1">
    <source>
        <dbReference type="ARBA" id="ARBA00004651"/>
    </source>
</evidence>
<feature type="transmembrane region" description="Helical" evidence="12">
    <location>
        <begin position="124"/>
        <end position="145"/>
    </location>
</feature>
<evidence type="ECO:0000256" key="6">
    <source>
        <dbReference type="ARBA" id="ARBA00022692"/>
    </source>
</evidence>
<keyword evidence="6 12" id="KW-0812">Transmembrane</keyword>
<feature type="transmembrane region" description="Helical" evidence="12">
    <location>
        <begin position="404"/>
        <end position="425"/>
    </location>
</feature>
<dbReference type="GO" id="GO:0016682">
    <property type="term" value="F:oxidoreductase activity, acting on diphenols and related substances as donors, oxygen as acceptor"/>
    <property type="evidence" value="ECO:0007669"/>
    <property type="project" value="TreeGrafter"/>
</dbReference>
<feature type="transmembrane region" description="Helical" evidence="12">
    <location>
        <begin position="94"/>
        <end position="117"/>
    </location>
</feature>
<feature type="transmembrane region" description="Helical" evidence="12">
    <location>
        <begin position="219"/>
        <end position="236"/>
    </location>
</feature>
<dbReference type="PANTHER" id="PTHR30365:SF14">
    <property type="entry name" value="CYTOCHROME BD MENAQUINOL OXIDASE SUBUNIT I-RELATED"/>
    <property type="match status" value="1"/>
</dbReference>
<evidence type="ECO:0000256" key="11">
    <source>
        <dbReference type="ARBA" id="ARBA00023136"/>
    </source>
</evidence>
<dbReference type="Proteomes" id="UP000032866">
    <property type="component" value="Chromosome 2"/>
</dbReference>
<dbReference type="PANTHER" id="PTHR30365">
    <property type="entry name" value="CYTOCHROME D UBIQUINOL OXIDASE"/>
    <property type="match status" value="1"/>
</dbReference>
<evidence type="ECO:0000256" key="9">
    <source>
        <dbReference type="ARBA" id="ARBA00022989"/>
    </source>
</evidence>
<protein>
    <submittedName>
        <fullName evidence="13">Ubiquinol oxidase subunit I, cyanide insensitive</fullName>
    </submittedName>
</protein>
<keyword evidence="5 12" id="KW-0349">Heme</keyword>
<evidence type="ECO:0000256" key="4">
    <source>
        <dbReference type="ARBA" id="ARBA00022475"/>
    </source>
</evidence>
<dbReference type="EMBL" id="CP003775">
    <property type="protein sequence ID" value="AFQ51344.1"/>
    <property type="molecule type" value="Genomic_DNA"/>
</dbReference>
<evidence type="ECO:0000256" key="2">
    <source>
        <dbReference type="ARBA" id="ARBA00009819"/>
    </source>
</evidence>
<keyword evidence="10 12" id="KW-0408">Iron</keyword>
<organism evidence="13 14">
    <name type="scientific">Burkholderia cepacia GG4</name>
    <dbReference type="NCBI Taxonomy" id="1009846"/>
    <lineage>
        <taxon>Bacteria</taxon>
        <taxon>Pseudomonadati</taxon>
        <taxon>Pseudomonadota</taxon>
        <taxon>Betaproteobacteria</taxon>
        <taxon>Burkholderiales</taxon>
        <taxon>Burkholderiaceae</taxon>
        <taxon>Burkholderia</taxon>
        <taxon>Burkholderia cepacia complex</taxon>
    </lineage>
</organism>
<evidence type="ECO:0000313" key="13">
    <source>
        <dbReference type="EMBL" id="AFQ51344.1"/>
    </source>
</evidence>
<feature type="transmembrane region" description="Helical" evidence="12">
    <location>
        <begin position="321"/>
        <end position="343"/>
    </location>
</feature>
<dbReference type="AlphaFoldDB" id="A0A9W3K5A4"/>
<evidence type="ECO:0000256" key="10">
    <source>
        <dbReference type="ARBA" id="ARBA00023004"/>
    </source>
</evidence>
<dbReference type="RefSeq" id="WP_014900102.1">
    <property type="nucleotide sequence ID" value="NC_018514.1"/>
</dbReference>